<protein>
    <submittedName>
        <fullName evidence="2">Valacyclovir hydrolase</fullName>
    </submittedName>
</protein>
<dbReference type="InterPro" id="IPR000073">
    <property type="entry name" value="AB_hydrolase_1"/>
</dbReference>
<evidence type="ECO:0000259" key="1">
    <source>
        <dbReference type="Pfam" id="PF00561"/>
    </source>
</evidence>
<dbReference type="InterPro" id="IPR029058">
    <property type="entry name" value="AB_hydrolase_fold"/>
</dbReference>
<dbReference type="Proteomes" id="UP000770661">
    <property type="component" value="Unassembled WGS sequence"/>
</dbReference>
<dbReference type="Pfam" id="PF00561">
    <property type="entry name" value="Abhydrolase_1"/>
    <property type="match status" value="2"/>
</dbReference>
<reference evidence="2" key="1">
    <citation type="submission" date="2020-07" db="EMBL/GenBank/DDBJ databases">
        <title>The High-quality genome of the commercially important snow crab, Chionoecetes opilio.</title>
        <authorList>
            <person name="Jeong J.-H."/>
            <person name="Ryu S."/>
        </authorList>
    </citation>
    <scope>NUCLEOTIDE SEQUENCE</scope>
    <source>
        <strain evidence="2">MADBK_172401_WGS</strain>
        <tissue evidence="2">Digestive gland</tissue>
    </source>
</reference>
<dbReference type="AlphaFoldDB" id="A0A8J5BV41"/>
<dbReference type="SUPFAM" id="SSF53474">
    <property type="entry name" value="alpha/beta-Hydrolases"/>
    <property type="match status" value="1"/>
</dbReference>
<accession>A0A8J5BV41</accession>
<organism evidence="2 3">
    <name type="scientific">Chionoecetes opilio</name>
    <name type="common">Atlantic snow crab</name>
    <name type="synonym">Cancer opilio</name>
    <dbReference type="NCBI Taxonomy" id="41210"/>
    <lineage>
        <taxon>Eukaryota</taxon>
        <taxon>Metazoa</taxon>
        <taxon>Ecdysozoa</taxon>
        <taxon>Arthropoda</taxon>
        <taxon>Crustacea</taxon>
        <taxon>Multicrustacea</taxon>
        <taxon>Malacostraca</taxon>
        <taxon>Eumalacostraca</taxon>
        <taxon>Eucarida</taxon>
        <taxon>Decapoda</taxon>
        <taxon>Pleocyemata</taxon>
        <taxon>Brachyura</taxon>
        <taxon>Eubrachyura</taxon>
        <taxon>Majoidea</taxon>
        <taxon>Majidae</taxon>
        <taxon>Chionoecetes</taxon>
    </lineage>
</organism>
<gene>
    <name evidence="2" type="primary">BPHL</name>
    <name evidence="2" type="ORF">GWK47_022180</name>
</gene>
<dbReference type="PRINTS" id="PR00111">
    <property type="entry name" value="ABHYDROLASE"/>
</dbReference>
<dbReference type="PANTHER" id="PTHR46331:SF2">
    <property type="entry name" value="VALACYCLOVIR HYDROLASE"/>
    <property type="match status" value="1"/>
</dbReference>
<dbReference type="EMBL" id="JACEEZ010023931">
    <property type="protein sequence ID" value="KAG0710748.1"/>
    <property type="molecule type" value="Genomic_DNA"/>
</dbReference>
<evidence type="ECO:0000313" key="2">
    <source>
        <dbReference type="EMBL" id="KAG0710748.1"/>
    </source>
</evidence>
<proteinExistence type="predicted"/>
<name>A0A8J5BV41_CHIOP</name>
<feature type="domain" description="AB hydrolase-1" evidence="1">
    <location>
        <begin position="200"/>
        <end position="282"/>
    </location>
</feature>
<dbReference type="PANTHER" id="PTHR46331">
    <property type="entry name" value="VALACYCLOVIR HYDROLASE"/>
    <property type="match status" value="1"/>
</dbReference>
<sequence length="298" mass="33570">MPFRRQTRLSSQQQVTMLLPGMAFRKSASISCKLISSRRIHLSKMSASQVMVDGFQLNYEKAGAGSKVALCLPGALGSIKSDFGPQLSSLPGKDLTIVCWDPPGYGQSRPPPRKFSNDFLRQDARLAAQMMKNLGYDKYALLGWSDGGITALIMAAAFPQQISECVLWGANAYMTEKDIKIYKNIRDVSQWSERMRAPLEAMYGKEYFKDTWESWVDAYVKIYEEENGNLCRDCLDKITCSTLIIHGKKDPVVPIEHADYLHNNIKASKLVVIEDGKHNVHLRYAEEFNKIVAEFLNG</sequence>
<comment type="caution">
    <text evidence="2">The sequence shown here is derived from an EMBL/GenBank/DDBJ whole genome shotgun (WGS) entry which is preliminary data.</text>
</comment>
<dbReference type="OrthoDB" id="19657at2759"/>
<keyword evidence="2" id="KW-0378">Hydrolase</keyword>
<dbReference type="GO" id="GO:0017171">
    <property type="term" value="F:serine hydrolase activity"/>
    <property type="evidence" value="ECO:0007669"/>
    <property type="project" value="TreeGrafter"/>
</dbReference>
<keyword evidence="3" id="KW-1185">Reference proteome</keyword>
<evidence type="ECO:0000313" key="3">
    <source>
        <dbReference type="Proteomes" id="UP000770661"/>
    </source>
</evidence>
<feature type="domain" description="AB hydrolase-1" evidence="1">
    <location>
        <begin position="70"/>
        <end position="180"/>
    </location>
</feature>
<dbReference type="Gene3D" id="3.40.50.1820">
    <property type="entry name" value="alpha/beta hydrolase"/>
    <property type="match status" value="1"/>
</dbReference>